<dbReference type="Proteomes" id="UP000000851">
    <property type="component" value="Chromosome"/>
</dbReference>
<feature type="transmembrane region" description="Helical" evidence="2">
    <location>
        <begin position="13"/>
        <end position="37"/>
    </location>
</feature>
<dbReference type="Gene3D" id="3.40.50.1110">
    <property type="entry name" value="SGNH hydrolase"/>
    <property type="match status" value="1"/>
</dbReference>
<gene>
    <name evidence="4" type="ordered locus">Caci_0643</name>
</gene>
<protein>
    <submittedName>
        <fullName evidence="4">Lipolytic protein G-D-S-L family</fullName>
    </submittedName>
</protein>
<dbReference type="EMBL" id="CP001700">
    <property type="protein sequence ID" value="ACU69579.1"/>
    <property type="molecule type" value="Genomic_DNA"/>
</dbReference>
<feature type="domain" description="SGNH hydrolase-type esterase" evidence="3">
    <location>
        <begin position="76"/>
        <end position="258"/>
    </location>
</feature>
<proteinExistence type="predicted"/>
<evidence type="ECO:0000259" key="3">
    <source>
        <dbReference type="Pfam" id="PF13472"/>
    </source>
</evidence>
<dbReference type="PANTHER" id="PTHR30383:SF5">
    <property type="entry name" value="SGNH HYDROLASE-TYPE ESTERASE DOMAIN-CONTAINING PROTEIN"/>
    <property type="match status" value="1"/>
</dbReference>
<dbReference type="Pfam" id="PF13472">
    <property type="entry name" value="Lipase_GDSL_2"/>
    <property type="match status" value="1"/>
</dbReference>
<dbReference type="KEGG" id="cai:Caci_0643"/>
<evidence type="ECO:0000256" key="1">
    <source>
        <dbReference type="SAM" id="MobiDB-lite"/>
    </source>
</evidence>
<dbReference type="HOGENOM" id="CLU_050180_0_1_11"/>
<evidence type="ECO:0000256" key="2">
    <source>
        <dbReference type="SAM" id="Phobius"/>
    </source>
</evidence>
<name>C7PZ23_CATAD</name>
<dbReference type="eggNOG" id="COG2755">
    <property type="taxonomic scope" value="Bacteria"/>
</dbReference>
<reference evidence="4 5" key="1">
    <citation type="journal article" date="2009" name="Stand. Genomic Sci.">
        <title>Complete genome sequence of Catenulispora acidiphila type strain (ID 139908).</title>
        <authorList>
            <person name="Copeland A."/>
            <person name="Lapidus A."/>
            <person name="Glavina Del Rio T."/>
            <person name="Nolan M."/>
            <person name="Lucas S."/>
            <person name="Chen F."/>
            <person name="Tice H."/>
            <person name="Cheng J.F."/>
            <person name="Bruce D."/>
            <person name="Goodwin L."/>
            <person name="Pitluck S."/>
            <person name="Mikhailova N."/>
            <person name="Pati A."/>
            <person name="Ivanova N."/>
            <person name="Mavromatis K."/>
            <person name="Chen A."/>
            <person name="Palaniappan K."/>
            <person name="Chain P."/>
            <person name="Land M."/>
            <person name="Hauser L."/>
            <person name="Chang Y.J."/>
            <person name="Jeffries C.D."/>
            <person name="Chertkov O."/>
            <person name="Brettin T."/>
            <person name="Detter J.C."/>
            <person name="Han C."/>
            <person name="Ali Z."/>
            <person name="Tindall B.J."/>
            <person name="Goker M."/>
            <person name="Bristow J."/>
            <person name="Eisen J.A."/>
            <person name="Markowitz V."/>
            <person name="Hugenholtz P."/>
            <person name="Kyrpides N.C."/>
            <person name="Klenk H.P."/>
        </authorList>
    </citation>
    <scope>NUCLEOTIDE SEQUENCE [LARGE SCALE GENOMIC DNA]</scope>
    <source>
        <strain evidence="5">DSM 44928 / JCM 14897 / NBRC 102108 / NRRL B-24433 / ID139908</strain>
    </source>
</reference>
<keyword evidence="2" id="KW-0472">Membrane</keyword>
<dbReference type="GO" id="GO:0004622">
    <property type="term" value="F:phosphatidylcholine lysophospholipase activity"/>
    <property type="evidence" value="ECO:0007669"/>
    <property type="project" value="TreeGrafter"/>
</dbReference>
<keyword evidence="2" id="KW-1133">Transmembrane helix</keyword>
<evidence type="ECO:0000313" key="5">
    <source>
        <dbReference type="Proteomes" id="UP000000851"/>
    </source>
</evidence>
<dbReference type="OrthoDB" id="9804395at2"/>
<dbReference type="AlphaFoldDB" id="C7PZ23"/>
<evidence type="ECO:0000313" key="4">
    <source>
        <dbReference type="EMBL" id="ACU69579.1"/>
    </source>
</evidence>
<keyword evidence="5" id="KW-1185">Reference proteome</keyword>
<sequence>MTGLTRLGVAKRVAAAAALGGGGIGVLTGGAIGLIVAEAKLARRAIGPAKGDPPRADGVYGAWYATPGVEVIRMAVLGDSSAAGYGVTESARTPGALLASGLAEAANSPVRLHNVAKVGGQSSDLGWQLERVLASAPDGQAPHVVMIMIGANDVTHRVKVAESVRFLGDAVRRLRAAGIEVVVGTCPDLGTIRPVAQPLRRLARRWSRQLAAAQTVEVVSAGGRTVSLGSLLGPEFDARPEDMFGPDRFHPSAEGYAAAAMALLPSIAAAIGRWPDAAAGQPDVLEPARGEARMPLARAAVLAARHGGTEVGREVGSAARAGWGILRHRRRQQIAEPVVPEGADKTDAEAAGSGSGSGKEAGTGAKATVSNDVAAS</sequence>
<dbReference type="STRING" id="479433.Caci_0643"/>
<dbReference type="InterPro" id="IPR013830">
    <property type="entry name" value="SGNH_hydro"/>
</dbReference>
<dbReference type="InterPro" id="IPR051532">
    <property type="entry name" value="Ester_Hydrolysis_Enzymes"/>
</dbReference>
<accession>C7PZ23</accession>
<feature type="region of interest" description="Disordered" evidence="1">
    <location>
        <begin position="334"/>
        <end position="376"/>
    </location>
</feature>
<dbReference type="InterPro" id="IPR036514">
    <property type="entry name" value="SGNH_hydro_sf"/>
</dbReference>
<dbReference type="CDD" id="cd01836">
    <property type="entry name" value="FeeA_FeeB_like"/>
    <property type="match status" value="1"/>
</dbReference>
<organism evidence="4 5">
    <name type="scientific">Catenulispora acidiphila (strain DSM 44928 / JCM 14897 / NBRC 102108 / NRRL B-24433 / ID139908)</name>
    <dbReference type="NCBI Taxonomy" id="479433"/>
    <lineage>
        <taxon>Bacteria</taxon>
        <taxon>Bacillati</taxon>
        <taxon>Actinomycetota</taxon>
        <taxon>Actinomycetes</taxon>
        <taxon>Catenulisporales</taxon>
        <taxon>Catenulisporaceae</taxon>
        <taxon>Catenulispora</taxon>
    </lineage>
</organism>
<dbReference type="SUPFAM" id="SSF52266">
    <property type="entry name" value="SGNH hydrolase"/>
    <property type="match status" value="1"/>
</dbReference>
<keyword evidence="2" id="KW-0812">Transmembrane</keyword>
<dbReference type="InParanoid" id="C7PZ23"/>
<dbReference type="RefSeq" id="WP_012784874.1">
    <property type="nucleotide sequence ID" value="NC_013131.1"/>
</dbReference>
<dbReference type="PANTHER" id="PTHR30383">
    <property type="entry name" value="THIOESTERASE 1/PROTEASE 1/LYSOPHOSPHOLIPASE L1"/>
    <property type="match status" value="1"/>
</dbReference>